<dbReference type="Proteomes" id="UP001241758">
    <property type="component" value="Unassembled WGS sequence"/>
</dbReference>
<comment type="caution">
    <text evidence="2">The sequence shown here is derived from an EMBL/GenBank/DDBJ whole genome shotgun (WGS) entry which is preliminary data.</text>
</comment>
<evidence type="ECO:0000313" key="2">
    <source>
        <dbReference type="EMBL" id="MDI6100879.1"/>
    </source>
</evidence>
<name>A0ABT6WMC5_9ACTN</name>
<dbReference type="GO" id="GO:0004519">
    <property type="term" value="F:endonuclease activity"/>
    <property type="evidence" value="ECO:0007669"/>
    <property type="project" value="UniProtKB-KW"/>
</dbReference>
<dbReference type="Pfam" id="PF05685">
    <property type="entry name" value="Uma2"/>
    <property type="match status" value="1"/>
</dbReference>
<evidence type="ECO:0000313" key="3">
    <source>
        <dbReference type="Proteomes" id="UP001241758"/>
    </source>
</evidence>
<feature type="domain" description="Putative restriction endonuclease" evidence="1">
    <location>
        <begin position="11"/>
        <end position="172"/>
    </location>
</feature>
<dbReference type="PANTHER" id="PTHR35400:SF3">
    <property type="entry name" value="SLL1072 PROTEIN"/>
    <property type="match status" value="1"/>
</dbReference>
<protein>
    <submittedName>
        <fullName evidence="2">Uma2 family endonuclease</fullName>
    </submittedName>
</protein>
<dbReference type="SUPFAM" id="SSF52980">
    <property type="entry name" value="Restriction endonuclease-like"/>
    <property type="match status" value="1"/>
</dbReference>
<keyword evidence="2" id="KW-0255">Endonuclease</keyword>
<dbReference type="InterPro" id="IPR012296">
    <property type="entry name" value="Nuclease_put_TT1808"/>
</dbReference>
<accession>A0ABT6WMC5</accession>
<dbReference type="RefSeq" id="WP_282761789.1">
    <property type="nucleotide sequence ID" value="NZ_JASCTH010000012.1"/>
</dbReference>
<dbReference type="Gene3D" id="3.90.1570.10">
    <property type="entry name" value="tt1808, chain A"/>
    <property type="match status" value="1"/>
</dbReference>
<dbReference type="InterPro" id="IPR011335">
    <property type="entry name" value="Restrct_endonuc-II-like"/>
</dbReference>
<dbReference type="InterPro" id="IPR008538">
    <property type="entry name" value="Uma2"/>
</dbReference>
<gene>
    <name evidence="2" type="ORF">QLQ12_19895</name>
</gene>
<dbReference type="PANTHER" id="PTHR35400">
    <property type="entry name" value="SLR1083 PROTEIN"/>
    <property type="match status" value="1"/>
</dbReference>
<proteinExistence type="predicted"/>
<keyword evidence="2" id="KW-0540">Nuclease</keyword>
<dbReference type="EMBL" id="JASCTH010000012">
    <property type="protein sequence ID" value="MDI6100879.1"/>
    <property type="molecule type" value="Genomic_DNA"/>
</dbReference>
<keyword evidence="2" id="KW-0378">Hydrolase</keyword>
<dbReference type="CDD" id="cd06260">
    <property type="entry name" value="DUF820-like"/>
    <property type="match status" value="1"/>
</dbReference>
<sequence>MLDHSRPWTAAEYLALGETMSRVDLIQGALWAGPAGAGPHQAIVLPLIGAIQSAATDAGLRTYYGVNVSLRADTIVGPDLVVTSDKRNVEVTDGSEVVLLGEITSHGTVLVDRVLRKHLYAEAGIDWYLLVEPDLTAYQSVTVRLFRRKGSRYVQHAVAMHGQTLTSDVPFPFSVSTRGPARLVTHFAGWKLSKTSWRSSR</sequence>
<keyword evidence="3" id="KW-1185">Reference proteome</keyword>
<evidence type="ECO:0000259" key="1">
    <source>
        <dbReference type="Pfam" id="PF05685"/>
    </source>
</evidence>
<organism evidence="2 3">
    <name type="scientific">Actinoplanes sandaracinus</name>
    <dbReference type="NCBI Taxonomy" id="3045177"/>
    <lineage>
        <taxon>Bacteria</taxon>
        <taxon>Bacillati</taxon>
        <taxon>Actinomycetota</taxon>
        <taxon>Actinomycetes</taxon>
        <taxon>Micromonosporales</taxon>
        <taxon>Micromonosporaceae</taxon>
        <taxon>Actinoplanes</taxon>
    </lineage>
</organism>
<reference evidence="2 3" key="1">
    <citation type="submission" date="2023-05" db="EMBL/GenBank/DDBJ databases">
        <title>Actinoplanes sp. NEAU-A12 genome sequencing.</title>
        <authorList>
            <person name="Wang Z.-S."/>
        </authorList>
    </citation>
    <scope>NUCLEOTIDE SEQUENCE [LARGE SCALE GENOMIC DNA]</scope>
    <source>
        <strain evidence="2 3">NEAU-A12</strain>
    </source>
</reference>